<dbReference type="Proteomes" id="UP001054837">
    <property type="component" value="Unassembled WGS sequence"/>
</dbReference>
<evidence type="ECO:0000256" key="1">
    <source>
        <dbReference type="SAM" id="MobiDB-lite"/>
    </source>
</evidence>
<evidence type="ECO:0000313" key="3">
    <source>
        <dbReference type="Proteomes" id="UP001054837"/>
    </source>
</evidence>
<reference evidence="2 3" key="1">
    <citation type="submission" date="2021-06" db="EMBL/GenBank/DDBJ databases">
        <title>Caerostris darwini draft genome.</title>
        <authorList>
            <person name="Kono N."/>
            <person name="Arakawa K."/>
        </authorList>
    </citation>
    <scope>NUCLEOTIDE SEQUENCE [LARGE SCALE GENOMIC DNA]</scope>
</reference>
<comment type="caution">
    <text evidence="2">The sequence shown here is derived from an EMBL/GenBank/DDBJ whole genome shotgun (WGS) entry which is preliminary data.</text>
</comment>
<evidence type="ECO:0000313" key="2">
    <source>
        <dbReference type="EMBL" id="GIY28391.1"/>
    </source>
</evidence>
<keyword evidence="3" id="KW-1185">Reference proteome</keyword>
<sequence length="95" mass="11000">MRSSKSSRDDDAGTYRFIFVIREEFVQFWYIKIRCELPLHTKMGNIAQGPPATREDEMQEPSLTSKNGTRDPRPPSTLFIDQEGSSYHKCKSIML</sequence>
<name>A0AAV4S723_9ARAC</name>
<gene>
    <name evidence="2" type="ORF">CDAR_388611</name>
</gene>
<feature type="region of interest" description="Disordered" evidence="1">
    <location>
        <begin position="43"/>
        <end position="84"/>
    </location>
</feature>
<protein>
    <submittedName>
        <fullName evidence="2">Uncharacterized protein</fullName>
    </submittedName>
</protein>
<dbReference type="EMBL" id="BPLQ01007170">
    <property type="protein sequence ID" value="GIY28391.1"/>
    <property type="molecule type" value="Genomic_DNA"/>
</dbReference>
<proteinExistence type="predicted"/>
<organism evidence="2 3">
    <name type="scientific">Caerostris darwini</name>
    <dbReference type="NCBI Taxonomy" id="1538125"/>
    <lineage>
        <taxon>Eukaryota</taxon>
        <taxon>Metazoa</taxon>
        <taxon>Ecdysozoa</taxon>
        <taxon>Arthropoda</taxon>
        <taxon>Chelicerata</taxon>
        <taxon>Arachnida</taxon>
        <taxon>Araneae</taxon>
        <taxon>Araneomorphae</taxon>
        <taxon>Entelegynae</taxon>
        <taxon>Araneoidea</taxon>
        <taxon>Araneidae</taxon>
        <taxon>Caerostris</taxon>
    </lineage>
</organism>
<accession>A0AAV4S723</accession>
<dbReference type="AlphaFoldDB" id="A0AAV4S723"/>